<dbReference type="InterPro" id="IPR021352">
    <property type="entry name" value="DUF2971"/>
</dbReference>
<dbReference type="EMBL" id="CP136339">
    <property type="protein sequence ID" value="WOA51024.1"/>
    <property type="molecule type" value="Genomic_DNA"/>
</dbReference>
<dbReference type="Proteomes" id="UP001304423">
    <property type="component" value="Chromosome"/>
</dbReference>
<reference evidence="1" key="1">
    <citation type="submission" date="2023-10" db="EMBL/GenBank/DDBJ databases">
        <title>Clonality and diversity in the soft rot Dickeya solani phytopathogen.</title>
        <authorList>
            <person name="Pedron J."/>
            <person name="Van Gijsegem F."/>
            <person name="Portier P."/>
            <person name="Taghouti G."/>
        </authorList>
    </citation>
    <scope>NUCLEOTIDE SEQUENCE</scope>
    <source>
        <strain evidence="1">CFBP5647</strain>
    </source>
</reference>
<dbReference type="AlphaFoldDB" id="A0AAX4EUA4"/>
<name>A0AAX4EUA4_9GAMM</name>
<protein>
    <submittedName>
        <fullName evidence="1">DUF2971 domain-containing protein</fullName>
    </submittedName>
</protein>
<sequence length="274" mass="31372">MNLYHYTDQSGFMGIFNSRVLWATKIQYLNDSNEYRLAAIIASKIINERIKSESDFDVQFTYQEFLRKIELIYNVNVCVCSLTEKGDLLSQWRGYSKKMGGYSIGFDFEKIKSIANARGFELVRCVYDESEQNEKIESIINNSIALIGEGVKYGINRKSIDFFEREFIKLAPTLKDKSFAEEAEWRLVSIVDTMSLSFRAGNSMLIPYGTLFLGSKNELKNMLKEVILGHTPNVNLAKIATKDFLVNALLGPSDFPISFCPFNILESSVPYRNW</sequence>
<dbReference type="Pfam" id="PF11185">
    <property type="entry name" value="DUF2971"/>
    <property type="match status" value="1"/>
</dbReference>
<gene>
    <name evidence="1" type="ORF">RXA29_13875</name>
</gene>
<dbReference type="RefSeq" id="WP_316391741.1">
    <property type="nucleotide sequence ID" value="NZ_CP136339.1"/>
</dbReference>
<organism evidence="1 2">
    <name type="scientific">Dickeya solani</name>
    <dbReference type="NCBI Taxonomy" id="1089444"/>
    <lineage>
        <taxon>Bacteria</taxon>
        <taxon>Pseudomonadati</taxon>
        <taxon>Pseudomonadota</taxon>
        <taxon>Gammaproteobacteria</taxon>
        <taxon>Enterobacterales</taxon>
        <taxon>Pectobacteriaceae</taxon>
        <taxon>Dickeya</taxon>
    </lineage>
</organism>
<evidence type="ECO:0000313" key="1">
    <source>
        <dbReference type="EMBL" id="WOA51024.1"/>
    </source>
</evidence>
<evidence type="ECO:0000313" key="2">
    <source>
        <dbReference type="Proteomes" id="UP001304423"/>
    </source>
</evidence>
<accession>A0AAX4EUA4</accession>
<proteinExistence type="predicted"/>